<name>A0A0F9JMI4_9ZZZZ</name>
<dbReference type="InterPro" id="IPR038690">
    <property type="entry name" value="NusG_2_sf"/>
</dbReference>
<accession>A0A0F9JMI4</accession>
<dbReference type="EMBL" id="LAZR01009741">
    <property type="protein sequence ID" value="KKM70838.1"/>
    <property type="molecule type" value="Genomic_DNA"/>
</dbReference>
<organism evidence="1">
    <name type="scientific">marine sediment metagenome</name>
    <dbReference type="NCBI Taxonomy" id="412755"/>
    <lineage>
        <taxon>unclassified sequences</taxon>
        <taxon>metagenomes</taxon>
        <taxon>ecological metagenomes</taxon>
    </lineage>
</organism>
<dbReference type="AlphaFoldDB" id="A0A0F9JMI4"/>
<comment type="caution">
    <text evidence="1">The sequence shown here is derived from an EMBL/GenBank/DDBJ whole genome shotgun (WGS) entry which is preliminary data.</text>
</comment>
<reference evidence="1" key="1">
    <citation type="journal article" date="2015" name="Nature">
        <title>Complex archaea that bridge the gap between prokaryotes and eukaryotes.</title>
        <authorList>
            <person name="Spang A."/>
            <person name="Saw J.H."/>
            <person name="Jorgensen S.L."/>
            <person name="Zaremba-Niedzwiedzka K."/>
            <person name="Martijn J."/>
            <person name="Lind A.E."/>
            <person name="van Eijk R."/>
            <person name="Schleper C."/>
            <person name="Guy L."/>
            <person name="Ettema T.J."/>
        </authorList>
    </citation>
    <scope>NUCLEOTIDE SEQUENCE</scope>
</reference>
<evidence type="ECO:0000313" key="1">
    <source>
        <dbReference type="EMBL" id="KKM70838.1"/>
    </source>
</evidence>
<proteinExistence type="predicted"/>
<sequence>MLTKIDKFIIFLIILAALASFPLSMSASSSAQSSKLVVYRDGKKIMSTKLYEDKVVKIKGYNGGYCRLIIKNGEARIVKSTCAQKICQKQGRISQGGQTIICAPMRLLYKVESQNADSLDAVNE</sequence>
<dbReference type="Pfam" id="PF07009">
    <property type="entry name" value="NusG_II"/>
    <property type="match status" value="1"/>
</dbReference>
<gene>
    <name evidence="1" type="ORF">LCGC14_1436720</name>
</gene>
<dbReference type="Gene3D" id="2.60.320.10">
    <property type="entry name" value="N-utilization substance G protein NusG, insert domain"/>
    <property type="match status" value="1"/>
</dbReference>
<protein>
    <submittedName>
        <fullName evidence="1">Uncharacterized protein</fullName>
    </submittedName>
</protein>